<proteinExistence type="inferred from homology"/>
<feature type="domain" description="TRAP C4-dicarboxylate transport system permease DctM subunit" evidence="8">
    <location>
        <begin position="9"/>
        <end position="420"/>
    </location>
</feature>
<evidence type="ECO:0000259" key="8">
    <source>
        <dbReference type="Pfam" id="PF06808"/>
    </source>
</evidence>
<protein>
    <recommendedName>
        <fullName evidence="7">TRAP transporter large permease protein</fullName>
    </recommendedName>
</protein>
<accession>A0A845MDA9</accession>
<sequence length="434" mass="46103">MAIVAICTIVLLFLTLGMGLWIGLSLVTTGAVLMEVFRSIPTAKLLSQQIFNVVSTPELVALPLFILMGEILFHTRLAENLFSGLRVWINRLPGQLLHVNVLACTVFAAVSGSSAATTATVGRITLDELDKRGYDGNVSVGSLAGAGTLGFLIPPSLIMIVYGVIAEESVLKLFAAGILPGLMIAGLFMLYIAGVSLVRPKVTPKSDEKFTLSQKLKGVREFGPVTSLIVFVLGSMYGGFATPTEGAAFGVLGAIIIGVCQRTLTISNFGKAILSATRTSSMVFLILVGAVFFSVSLGFLGLPKFIAVQIAGLELSAFQLIVALVLFYALLGTFLDGISSLLMTLPITLPLVLQAGYDKIWFGVFIIVTIEMAQITPPLGFNLFILKDMTKRTIGQIAMSALPFFLILCLACLLLAAIPSIATFLPSIITTDVK</sequence>
<evidence type="ECO:0000256" key="5">
    <source>
        <dbReference type="ARBA" id="ARBA00022989"/>
    </source>
</evidence>
<dbReference type="AlphaFoldDB" id="A0A845MDA9"/>
<gene>
    <name evidence="9" type="ORF">GQF03_02520</name>
</gene>
<name>A0A845MDA9_9PROT</name>
<comment type="caution">
    <text evidence="7">Lacks conserved residue(s) required for the propagation of feature annotation.</text>
</comment>
<comment type="similarity">
    <text evidence="7">Belongs to the TRAP transporter large permease family.</text>
</comment>
<evidence type="ECO:0000256" key="2">
    <source>
        <dbReference type="ARBA" id="ARBA00022475"/>
    </source>
</evidence>
<dbReference type="PANTHER" id="PTHR33362:SF5">
    <property type="entry name" value="C4-DICARBOXYLATE TRAP TRANSPORTER LARGE PERMEASE PROTEIN DCTM"/>
    <property type="match status" value="1"/>
</dbReference>
<keyword evidence="7" id="KW-0813">Transport</keyword>
<dbReference type="RefSeq" id="WP_161337607.1">
    <property type="nucleotide sequence ID" value="NZ_JBHSDG010000002.1"/>
</dbReference>
<evidence type="ECO:0000256" key="1">
    <source>
        <dbReference type="ARBA" id="ARBA00004429"/>
    </source>
</evidence>
<keyword evidence="6 7" id="KW-0472">Membrane</keyword>
<evidence type="ECO:0000256" key="3">
    <source>
        <dbReference type="ARBA" id="ARBA00022519"/>
    </source>
</evidence>
<organism evidence="9 10">
    <name type="scientific">Sneathiella chungangensis</name>
    <dbReference type="NCBI Taxonomy" id="1418234"/>
    <lineage>
        <taxon>Bacteria</taxon>
        <taxon>Pseudomonadati</taxon>
        <taxon>Pseudomonadota</taxon>
        <taxon>Alphaproteobacteria</taxon>
        <taxon>Sneathiellales</taxon>
        <taxon>Sneathiellaceae</taxon>
        <taxon>Sneathiella</taxon>
    </lineage>
</organism>
<dbReference type="EMBL" id="WTVA01000001">
    <property type="protein sequence ID" value="MZR21197.1"/>
    <property type="molecule type" value="Genomic_DNA"/>
</dbReference>
<keyword evidence="2" id="KW-1003">Cell membrane</keyword>
<comment type="subcellular location">
    <subcellularLocation>
        <location evidence="1 7">Cell inner membrane</location>
        <topology evidence="1 7">Multi-pass membrane protein</topology>
    </subcellularLocation>
</comment>
<feature type="transmembrane region" description="Helical" evidence="7">
    <location>
        <begin position="50"/>
        <end position="73"/>
    </location>
</feature>
<feature type="transmembrane region" description="Helical" evidence="7">
    <location>
        <begin position="363"/>
        <end position="385"/>
    </location>
</feature>
<keyword evidence="5 7" id="KW-1133">Transmembrane helix</keyword>
<keyword evidence="3 7" id="KW-0997">Cell inner membrane</keyword>
<comment type="subunit">
    <text evidence="7">The complex comprises the extracytoplasmic solute receptor protein and the two transmembrane proteins.</text>
</comment>
<evidence type="ECO:0000313" key="9">
    <source>
        <dbReference type="EMBL" id="MZR21197.1"/>
    </source>
</evidence>
<evidence type="ECO:0000256" key="6">
    <source>
        <dbReference type="ARBA" id="ARBA00023136"/>
    </source>
</evidence>
<reference evidence="9 10" key="1">
    <citation type="journal article" date="2014" name="Int. J. Syst. Evol. Microbiol.">
        <title>Sneathiella chungangensis sp. nov., isolated from a marine sand, and emended description of the genus Sneathiella.</title>
        <authorList>
            <person name="Siamphan C."/>
            <person name="Kim H."/>
            <person name="Lee J.S."/>
            <person name="Kim W."/>
        </authorList>
    </citation>
    <scope>NUCLEOTIDE SEQUENCE [LARGE SCALE GENOMIC DNA]</scope>
    <source>
        <strain evidence="9 10">KCTC 32476</strain>
    </source>
</reference>
<evidence type="ECO:0000313" key="10">
    <source>
        <dbReference type="Proteomes" id="UP000445696"/>
    </source>
</evidence>
<dbReference type="GO" id="GO:0005886">
    <property type="term" value="C:plasma membrane"/>
    <property type="evidence" value="ECO:0007669"/>
    <property type="project" value="UniProtKB-SubCell"/>
</dbReference>
<comment type="function">
    <text evidence="7">Part of the tripartite ATP-independent periplasmic (TRAP) transport system.</text>
</comment>
<feature type="transmembrane region" description="Helical" evidence="7">
    <location>
        <begin position="246"/>
        <end position="270"/>
    </location>
</feature>
<feature type="transmembrane region" description="Helical" evidence="7">
    <location>
        <begin position="306"/>
        <end position="331"/>
    </location>
</feature>
<dbReference type="NCBIfam" id="TIGR00786">
    <property type="entry name" value="dctM"/>
    <property type="match status" value="1"/>
</dbReference>
<dbReference type="InterPro" id="IPR004681">
    <property type="entry name" value="TRAP_DctM"/>
</dbReference>
<evidence type="ECO:0000256" key="4">
    <source>
        <dbReference type="ARBA" id="ARBA00022692"/>
    </source>
</evidence>
<feature type="transmembrane region" description="Helical" evidence="7">
    <location>
        <begin position="338"/>
        <end position="357"/>
    </location>
</feature>
<dbReference type="GO" id="GO:0022857">
    <property type="term" value="F:transmembrane transporter activity"/>
    <property type="evidence" value="ECO:0007669"/>
    <property type="project" value="UniProtKB-UniRule"/>
</dbReference>
<comment type="caution">
    <text evidence="9">The sequence shown here is derived from an EMBL/GenBank/DDBJ whole genome shotgun (WGS) entry which is preliminary data.</text>
</comment>
<dbReference type="PANTHER" id="PTHR33362">
    <property type="entry name" value="SIALIC ACID TRAP TRANSPORTER PERMEASE PROTEIN SIAT-RELATED"/>
    <property type="match status" value="1"/>
</dbReference>
<keyword evidence="4 7" id="KW-0812">Transmembrane</keyword>
<dbReference type="Proteomes" id="UP000445696">
    <property type="component" value="Unassembled WGS sequence"/>
</dbReference>
<evidence type="ECO:0000256" key="7">
    <source>
        <dbReference type="RuleBase" id="RU369079"/>
    </source>
</evidence>
<keyword evidence="10" id="KW-1185">Reference proteome</keyword>
<feature type="transmembrane region" description="Helical" evidence="7">
    <location>
        <begin position="397"/>
        <end position="418"/>
    </location>
</feature>
<dbReference type="Pfam" id="PF06808">
    <property type="entry name" value="DctM"/>
    <property type="match status" value="1"/>
</dbReference>
<dbReference type="InterPro" id="IPR010656">
    <property type="entry name" value="DctM"/>
</dbReference>
<feature type="transmembrane region" description="Helical" evidence="7">
    <location>
        <begin position="140"/>
        <end position="165"/>
    </location>
</feature>
<feature type="transmembrane region" description="Helical" evidence="7">
    <location>
        <begin position="282"/>
        <end position="300"/>
    </location>
</feature>
<feature type="transmembrane region" description="Helical" evidence="7">
    <location>
        <begin position="177"/>
        <end position="198"/>
    </location>
</feature>
<dbReference type="PIRSF" id="PIRSF006066">
    <property type="entry name" value="HI0050"/>
    <property type="match status" value="1"/>
</dbReference>
<dbReference type="OrthoDB" id="9783448at2"/>